<evidence type="ECO:0000256" key="8">
    <source>
        <dbReference type="ARBA" id="ARBA00023306"/>
    </source>
</evidence>
<dbReference type="eggNOG" id="ENOG502SFDP">
    <property type="taxonomic scope" value="Eukaryota"/>
</dbReference>
<sequence length="197" mass="22689">MAPEASFAECHELIEEMRRIYATDEDALKVRALNQQFKEVRKLCEDREAHMQTVIKEMVKRVADAEKRATPSESPSEHQKRIAQVEAEKRAAGEFLTHMEAEAQALEHMQAELKSQSANLKVKKQEVDAIEMDDVPRAKHELSLYAHISKISWQYETTDRIKGRVNAHEGKDLQVIDYAVGDRSEYQLANDLWNLID</sequence>
<dbReference type="PANTHER" id="PTHR22142">
    <property type="match status" value="1"/>
</dbReference>
<keyword evidence="6 11" id="KW-0175">Coiled coil</keyword>
<keyword evidence="2 10" id="KW-0158">Chromosome</keyword>
<comment type="subunit">
    <text evidence="10">Component of the NDC80 complex.</text>
</comment>
<dbReference type="GO" id="GO:0051301">
    <property type="term" value="P:cell division"/>
    <property type="evidence" value="ECO:0007669"/>
    <property type="project" value="UniProtKB-UniRule"/>
</dbReference>
<dbReference type="Gene3D" id="3.30.160.570">
    <property type="entry name" value="Ncd80 complex, Spc24 subunit"/>
    <property type="match status" value="1"/>
</dbReference>
<evidence type="ECO:0000256" key="6">
    <source>
        <dbReference type="ARBA" id="ARBA00023054"/>
    </source>
</evidence>
<keyword evidence="3 10" id="KW-0132">Cell division</keyword>
<dbReference type="GO" id="GO:0007059">
    <property type="term" value="P:chromosome segregation"/>
    <property type="evidence" value="ECO:0007669"/>
    <property type="project" value="TreeGrafter"/>
</dbReference>
<dbReference type="EMBL" id="CP001324">
    <property type="protein sequence ID" value="ACO62319.1"/>
    <property type="molecule type" value="Genomic_DNA"/>
</dbReference>
<dbReference type="GeneID" id="8241829"/>
<protein>
    <recommendedName>
        <fullName evidence="10">Kinetochore protein Spc24</fullName>
    </recommendedName>
</protein>
<dbReference type="KEGG" id="mis:MICPUN_57193"/>
<dbReference type="PANTHER" id="PTHR22142:SF2">
    <property type="entry name" value="KINETOCHORE PROTEIN SPC24"/>
    <property type="match status" value="1"/>
</dbReference>
<gene>
    <name evidence="12" type="ORF">MICPUN_57193</name>
</gene>
<evidence type="ECO:0000256" key="2">
    <source>
        <dbReference type="ARBA" id="ARBA00022454"/>
    </source>
</evidence>
<evidence type="ECO:0000256" key="5">
    <source>
        <dbReference type="ARBA" id="ARBA00022838"/>
    </source>
</evidence>
<dbReference type="GO" id="GO:0031262">
    <property type="term" value="C:Ndc80 complex"/>
    <property type="evidence" value="ECO:0007669"/>
    <property type="project" value="TreeGrafter"/>
</dbReference>
<dbReference type="GO" id="GO:0008017">
    <property type="term" value="F:microtubule binding"/>
    <property type="evidence" value="ECO:0007669"/>
    <property type="project" value="TreeGrafter"/>
</dbReference>
<keyword evidence="8 10" id="KW-0131">Cell cycle</keyword>
<comment type="function">
    <text evidence="10">Acts as a component of the essential kinetochore-associated NDC80 complex, which is required for chromosome segregation and spindle checkpoint activity.</text>
</comment>
<evidence type="ECO:0000313" key="12">
    <source>
        <dbReference type="EMBL" id="ACO62319.1"/>
    </source>
</evidence>
<keyword evidence="13" id="KW-1185">Reference proteome</keyword>
<dbReference type="AlphaFoldDB" id="C1E2C9"/>
<organism evidence="12 13">
    <name type="scientific">Micromonas commoda (strain RCC299 / NOUM17 / CCMP2709)</name>
    <name type="common">Picoplanktonic green alga</name>
    <dbReference type="NCBI Taxonomy" id="296587"/>
    <lineage>
        <taxon>Eukaryota</taxon>
        <taxon>Viridiplantae</taxon>
        <taxon>Chlorophyta</taxon>
        <taxon>Mamiellophyceae</taxon>
        <taxon>Mamiellales</taxon>
        <taxon>Mamiellaceae</taxon>
        <taxon>Micromonas</taxon>
    </lineage>
</organism>
<dbReference type="OMA" id="AECHELI"/>
<evidence type="ECO:0000256" key="9">
    <source>
        <dbReference type="ARBA" id="ARBA00023328"/>
    </source>
</evidence>
<comment type="subcellular location">
    <subcellularLocation>
        <location evidence="10">Nucleus</location>
    </subcellularLocation>
    <subcellularLocation>
        <location evidence="10">Chromosome</location>
        <location evidence="10">Centromere</location>
        <location evidence="10">Kinetochore</location>
    </subcellularLocation>
</comment>
<dbReference type="OrthoDB" id="498466at2759"/>
<keyword evidence="5 10" id="KW-0995">Kinetochore</keyword>
<dbReference type="InterPro" id="IPR013252">
    <property type="entry name" value="Ndc80_Spc24"/>
</dbReference>
<dbReference type="Proteomes" id="UP000002009">
    <property type="component" value="Chromosome 3"/>
</dbReference>
<proteinExistence type="inferred from homology"/>
<evidence type="ECO:0000256" key="3">
    <source>
        <dbReference type="ARBA" id="ARBA00022618"/>
    </source>
</evidence>
<evidence type="ECO:0000256" key="7">
    <source>
        <dbReference type="ARBA" id="ARBA00023242"/>
    </source>
</evidence>
<accession>C1E2C9</accession>
<evidence type="ECO:0000256" key="4">
    <source>
        <dbReference type="ARBA" id="ARBA00022776"/>
    </source>
</evidence>
<feature type="coiled-coil region" evidence="11">
    <location>
        <begin position="96"/>
        <end position="126"/>
    </location>
</feature>
<dbReference type="GO" id="GO:0005634">
    <property type="term" value="C:nucleus"/>
    <property type="evidence" value="ECO:0007669"/>
    <property type="project" value="UniProtKB-SubCell"/>
</dbReference>
<dbReference type="InParanoid" id="C1E2C9"/>
<name>C1E2C9_MICCC</name>
<evidence type="ECO:0000256" key="11">
    <source>
        <dbReference type="SAM" id="Coils"/>
    </source>
</evidence>
<comment type="similarity">
    <text evidence="1 10">Belongs to the SPC24 family.</text>
</comment>
<keyword evidence="7 10" id="KW-0539">Nucleus</keyword>
<keyword evidence="4 10" id="KW-0498">Mitosis</keyword>
<keyword evidence="9 10" id="KW-0137">Centromere</keyword>
<evidence type="ECO:0000256" key="10">
    <source>
        <dbReference type="RuleBase" id="RU368011"/>
    </source>
</evidence>
<dbReference type="Pfam" id="PF08286">
    <property type="entry name" value="Spc24"/>
    <property type="match status" value="1"/>
</dbReference>
<evidence type="ECO:0000313" key="13">
    <source>
        <dbReference type="Proteomes" id="UP000002009"/>
    </source>
</evidence>
<evidence type="ECO:0000256" key="1">
    <source>
        <dbReference type="ARBA" id="ARBA00007804"/>
    </source>
</evidence>
<dbReference type="RefSeq" id="XP_002501061.1">
    <property type="nucleotide sequence ID" value="XM_002501015.1"/>
</dbReference>
<reference evidence="12 13" key="1">
    <citation type="journal article" date="2009" name="Science">
        <title>Green evolution and dynamic adaptations revealed by genomes of the marine picoeukaryotes Micromonas.</title>
        <authorList>
            <person name="Worden A.Z."/>
            <person name="Lee J.H."/>
            <person name="Mock T."/>
            <person name="Rouze P."/>
            <person name="Simmons M.P."/>
            <person name="Aerts A.L."/>
            <person name="Allen A.E."/>
            <person name="Cuvelier M.L."/>
            <person name="Derelle E."/>
            <person name="Everett M.V."/>
            <person name="Foulon E."/>
            <person name="Grimwood J."/>
            <person name="Gundlach H."/>
            <person name="Henrissat B."/>
            <person name="Napoli C."/>
            <person name="McDonald S.M."/>
            <person name="Parker M.S."/>
            <person name="Rombauts S."/>
            <person name="Salamov A."/>
            <person name="Von Dassow P."/>
            <person name="Badger J.H."/>
            <person name="Coutinho P.M."/>
            <person name="Demir E."/>
            <person name="Dubchak I."/>
            <person name="Gentemann C."/>
            <person name="Eikrem W."/>
            <person name="Gready J.E."/>
            <person name="John U."/>
            <person name="Lanier W."/>
            <person name="Lindquist E.A."/>
            <person name="Lucas S."/>
            <person name="Mayer K.F."/>
            <person name="Moreau H."/>
            <person name="Not F."/>
            <person name="Otillar R."/>
            <person name="Panaud O."/>
            <person name="Pangilinan J."/>
            <person name="Paulsen I."/>
            <person name="Piegu B."/>
            <person name="Poliakov A."/>
            <person name="Robbens S."/>
            <person name="Schmutz J."/>
            <person name="Toulza E."/>
            <person name="Wyss T."/>
            <person name="Zelensky A."/>
            <person name="Zhou K."/>
            <person name="Armbrust E.V."/>
            <person name="Bhattacharya D."/>
            <person name="Goodenough U.W."/>
            <person name="Van de Peer Y."/>
            <person name="Grigoriev I.V."/>
        </authorList>
    </citation>
    <scope>NUCLEOTIDE SEQUENCE [LARGE SCALE GENOMIC DNA]</scope>
    <source>
        <strain evidence="13">RCC299 / NOUM17</strain>
    </source>
</reference>